<reference evidence="2 3" key="1">
    <citation type="submission" date="2020-04" db="EMBL/GenBank/DDBJ databases">
        <authorList>
            <person name="Alioto T."/>
            <person name="Alioto T."/>
            <person name="Gomez Garrido J."/>
        </authorList>
    </citation>
    <scope>NUCLEOTIDE SEQUENCE [LARGE SCALE GENOMIC DNA]</scope>
</reference>
<dbReference type="EMBL" id="CADEPI010000159">
    <property type="protein sequence ID" value="CAB3378166.1"/>
    <property type="molecule type" value="Genomic_DNA"/>
</dbReference>
<evidence type="ECO:0000313" key="3">
    <source>
        <dbReference type="Proteomes" id="UP000494165"/>
    </source>
</evidence>
<proteinExistence type="predicted"/>
<dbReference type="OrthoDB" id="5962323at2759"/>
<protein>
    <submittedName>
        <fullName evidence="2">Uncharacterized protein</fullName>
    </submittedName>
</protein>
<keyword evidence="1" id="KW-0472">Membrane</keyword>
<feature type="transmembrane region" description="Helical" evidence="1">
    <location>
        <begin position="30"/>
        <end position="47"/>
    </location>
</feature>
<sequence length="149" mass="17400">MLQFKNFNQHSLKGAELRQELHWMVKIRELLVQVVLFPVLLILATYLDSLSACFLYCLDHTIYTEWKYTNLLHILKTVNHRIVTNTLCSLLWVAIFLLLGPIFELAIPGITLFSTFRLFQAVHCSISIDRIQNCAYLPRTRDAEVYKIT</sequence>
<keyword evidence="1" id="KW-0812">Transmembrane</keyword>
<gene>
    <name evidence="2" type="ORF">CLODIP_2_CD10135</name>
</gene>
<name>A0A8S1D7J2_9INSE</name>
<comment type="caution">
    <text evidence="2">The sequence shown here is derived from an EMBL/GenBank/DDBJ whole genome shotgun (WGS) entry which is preliminary data.</text>
</comment>
<dbReference type="AlphaFoldDB" id="A0A8S1D7J2"/>
<dbReference type="Proteomes" id="UP000494165">
    <property type="component" value="Unassembled WGS sequence"/>
</dbReference>
<keyword evidence="3" id="KW-1185">Reference proteome</keyword>
<feature type="transmembrane region" description="Helical" evidence="1">
    <location>
        <begin position="90"/>
        <end position="113"/>
    </location>
</feature>
<accession>A0A8S1D7J2</accession>
<evidence type="ECO:0000313" key="2">
    <source>
        <dbReference type="EMBL" id="CAB3378166.1"/>
    </source>
</evidence>
<keyword evidence="1" id="KW-1133">Transmembrane helix</keyword>
<evidence type="ECO:0000256" key="1">
    <source>
        <dbReference type="SAM" id="Phobius"/>
    </source>
</evidence>
<organism evidence="2 3">
    <name type="scientific">Cloeon dipterum</name>
    <dbReference type="NCBI Taxonomy" id="197152"/>
    <lineage>
        <taxon>Eukaryota</taxon>
        <taxon>Metazoa</taxon>
        <taxon>Ecdysozoa</taxon>
        <taxon>Arthropoda</taxon>
        <taxon>Hexapoda</taxon>
        <taxon>Insecta</taxon>
        <taxon>Pterygota</taxon>
        <taxon>Palaeoptera</taxon>
        <taxon>Ephemeroptera</taxon>
        <taxon>Pisciforma</taxon>
        <taxon>Baetidae</taxon>
        <taxon>Cloeon</taxon>
    </lineage>
</organism>